<dbReference type="RefSeq" id="WP_265896746.1">
    <property type="nucleotide sequence ID" value="NZ_JAPIVE010000004.1"/>
</dbReference>
<evidence type="ECO:0000313" key="1">
    <source>
        <dbReference type="EMBL" id="MCX2525196.1"/>
    </source>
</evidence>
<accession>A0AA41ZI93</accession>
<evidence type="ECO:0008006" key="3">
    <source>
        <dbReference type="Google" id="ProtNLM"/>
    </source>
</evidence>
<organism evidence="1 2">
    <name type="scientific">Larsenimonas rhizosphaerae</name>
    <dbReference type="NCBI Taxonomy" id="2944682"/>
    <lineage>
        <taxon>Bacteria</taxon>
        <taxon>Pseudomonadati</taxon>
        <taxon>Pseudomonadota</taxon>
        <taxon>Gammaproteobacteria</taxon>
        <taxon>Oceanospirillales</taxon>
        <taxon>Halomonadaceae</taxon>
        <taxon>Larsenimonas</taxon>
    </lineage>
</organism>
<protein>
    <recommendedName>
        <fullName evidence="3">Nucleotidyltransferase</fullName>
    </recommendedName>
</protein>
<gene>
    <name evidence="1" type="ORF">OQ287_13180</name>
</gene>
<dbReference type="AlphaFoldDB" id="A0AA41ZI93"/>
<proteinExistence type="predicted"/>
<dbReference type="Proteomes" id="UP001165678">
    <property type="component" value="Unassembled WGS sequence"/>
</dbReference>
<keyword evidence="2" id="KW-1185">Reference proteome</keyword>
<sequence length="118" mass="12890">MITTSLRLKKSIDPETQAILRDAHTACSTRGVEFVLIGAKARDLILHHVYGAPVQRATFDVDIALQVSDWPAFQAVRDALIAQGYSATATEHRLVHEPGGYIDIIPFGEIANEEGHIA</sequence>
<dbReference type="EMBL" id="JAPIVE010000004">
    <property type="protein sequence ID" value="MCX2525196.1"/>
    <property type="molecule type" value="Genomic_DNA"/>
</dbReference>
<reference evidence="1" key="1">
    <citation type="submission" date="2022-11" db="EMBL/GenBank/DDBJ databases">
        <title>Larsenimonas rhizosphaerae sp. nov., isolated from a tidal mudflat.</title>
        <authorList>
            <person name="Lee S.D."/>
            <person name="Kim I.S."/>
        </authorList>
    </citation>
    <scope>NUCLEOTIDE SEQUENCE</scope>
    <source>
        <strain evidence="1">GH2-1</strain>
    </source>
</reference>
<comment type="caution">
    <text evidence="1">The sequence shown here is derived from an EMBL/GenBank/DDBJ whole genome shotgun (WGS) entry which is preliminary data.</text>
</comment>
<evidence type="ECO:0000313" key="2">
    <source>
        <dbReference type="Proteomes" id="UP001165678"/>
    </source>
</evidence>
<name>A0AA41ZI93_9GAMM</name>